<evidence type="ECO:0000313" key="17">
    <source>
        <dbReference type="EMBL" id="TPX07630.1"/>
    </source>
</evidence>
<name>A0A507ATT9_9PEZI</name>
<feature type="compositionally biased region" description="Low complexity" evidence="15">
    <location>
        <begin position="477"/>
        <end position="490"/>
    </location>
</feature>
<protein>
    <recommendedName>
        <fullName evidence="14">sn-1-specific diacylglycerol lipase</fullName>
        <ecNumber evidence="14">3.1.1.116</ecNumber>
    </recommendedName>
</protein>
<dbReference type="Proteomes" id="UP000319257">
    <property type="component" value="Unassembled WGS sequence"/>
</dbReference>
<dbReference type="InterPro" id="IPR002921">
    <property type="entry name" value="Fungal_lipase-type"/>
</dbReference>
<keyword evidence="6" id="KW-0479">Metal-binding</keyword>
<evidence type="ECO:0000256" key="2">
    <source>
        <dbReference type="ARBA" id="ARBA00004651"/>
    </source>
</evidence>
<dbReference type="PANTHER" id="PTHR45792">
    <property type="entry name" value="DIACYLGLYCEROL LIPASE HOMOLOG-RELATED"/>
    <property type="match status" value="1"/>
</dbReference>
<evidence type="ECO:0000256" key="14">
    <source>
        <dbReference type="ARBA" id="ARBA00026104"/>
    </source>
</evidence>
<keyword evidence="7" id="KW-0378">Hydrolase</keyword>
<accession>A0A507ATT9</accession>
<dbReference type="InterPro" id="IPR029058">
    <property type="entry name" value="AB_hydrolase_fold"/>
</dbReference>
<dbReference type="SUPFAM" id="SSF53474">
    <property type="entry name" value="alpha/beta-Hydrolases"/>
    <property type="match status" value="1"/>
</dbReference>
<feature type="compositionally biased region" description="Acidic residues" evidence="15">
    <location>
        <begin position="42"/>
        <end position="60"/>
    </location>
</feature>
<dbReference type="GO" id="GO:0016298">
    <property type="term" value="F:lipase activity"/>
    <property type="evidence" value="ECO:0007669"/>
    <property type="project" value="TreeGrafter"/>
</dbReference>
<dbReference type="PANTHER" id="PTHR45792:SF7">
    <property type="entry name" value="PUTATIVE (AFU_ORTHOLOGUE AFUA_6G02710)-RELATED"/>
    <property type="match status" value="1"/>
</dbReference>
<feature type="region of interest" description="Disordered" evidence="15">
    <location>
        <begin position="409"/>
        <end position="434"/>
    </location>
</feature>
<dbReference type="RefSeq" id="XP_030989341.1">
    <property type="nucleotide sequence ID" value="XM_031133379.1"/>
</dbReference>
<sequence length="1262" mass="134551">MDVDTDRHEDDLLRPPNDDTTLIALHPDPNINPNINHHNDGDGDGDSDSDSDSDDDDAAVEDSPATVASGSTLLHPFAARIVTTTTKTAQTGIVYSAFAGYYVLKAGRLTTMASLGLGRALIERLLASAGHSAAADSPTAYSRAEAEYLLGWTFQKFHQAATAAQLVAATLFDLTGDSISAVAGTSLFTLNLINNLLGSTESSKAVAAIIALVHREIQNPTTGADGEQVGYVDLVLGLCGLAYLQRCCRKLSAEEDERLQIDETVWDVVVVKGQTVAVRERRNRHAGSYEYTEGRGHRRQPSRLYRGLEAAAPADAGDHGTALGHSMLQTPEEQLRREIAQSLPAAAKVTVSTSTTRTVTIELNSARPSDFAPPPGMVIVEESKVLAPGGPSKTAKAGSTYRTVYRMTRSETRSTEQQQQQRAAAADSDQPARVGDADRRLFELGPAYNAESAPVSDAEAMDVDDVEAPPVPPKHPPTLALPRPATTAIPNTPPRASKTVATQTTPRSAQNTPKASQLPVLQQTTGNAANQKRARQNPTSPPSSKPGDRPQRSSAVEKKRSSADLKKDPAPRPRTLEKRPSFRSVLRKGTGPTISNLLQKQGHTSAKQRPQVQDRSSSTTTRSSQRSSTGDSHIPVPDRKSSLVPARDAPPPPSRPKGLFAFNRRSSFDATDDEEYEHGWPRSPSRSRVMDDQRSIISTTDAFSVHSLEDTRPSSPQLTRDLPRATVSPTKKAISSPHLGREQQPSTATSGALAVHPRSRHERAASQDYAPSIYTLKTNDSRMSLALSVLNSPPLPCHGTAAATSSSSSRTSFYADADSLSSLKQTGAVPGLFPQAHLVHNISRYMRFSSAVYGSHFLRLMGISTYLPDHDRSDQGQRSGGGGIHGEIQTYAHHTGLDASSVLVSSFVDPGGGSDVAGETGTNVPLVHCISVDTEARAVVLACRGTLGFEDVLADMTCVYDLLAYRGRAYSVHKGFHASARRLADRGGRVVAALRAALLRHPGFGLVLTGHSLGGAVTALLGVMIAEPNPGAESSSSSSSSSFVTAPHSGLPPGRACHVYAYGPPATMSPALRRATRRLITSVVHGADVVPSLSLGAVHDVRAVCLAFRRDNGDAKAEVRARLWRVFERTLAGRWTGAGGGGGGGGDDDDDDDDVGWCFAALKTLRASMMNVKLVPPGEVLVVESAPASRKPKEKEAEEGEGDFVAAGEEVTGGTARRVVCRWVRDVEARFGEMRICASMLTDHNPSRYEEALEGLRLGLGV</sequence>
<dbReference type="InterPro" id="IPR052214">
    <property type="entry name" value="DAG_Lipase-Related"/>
</dbReference>
<dbReference type="GO" id="GO:0019369">
    <property type="term" value="P:arachidonate metabolic process"/>
    <property type="evidence" value="ECO:0007669"/>
    <property type="project" value="TreeGrafter"/>
</dbReference>
<keyword evidence="8" id="KW-0106">Calcium</keyword>
<evidence type="ECO:0000256" key="4">
    <source>
        <dbReference type="ARBA" id="ARBA00022553"/>
    </source>
</evidence>
<keyword evidence="11" id="KW-0443">Lipid metabolism</keyword>
<evidence type="ECO:0000256" key="1">
    <source>
        <dbReference type="ARBA" id="ARBA00001913"/>
    </source>
</evidence>
<feature type="compositionally biased region" description="Low complexity" evidence="15">
    <location>
        <begin position="415"/>
        <end position="429"/>
    </location>
</feature>
<comment type="cofactor">
    <cofactor evidence="1">
        <name>Ca(2+)</name>
        <dbReference type="ChEBI" id="CHEBI:29108"/>
    </cofactor>
</comment>
<comment type="caution">
    <text evidence="17">The sequence shown here is derived from an EMBL/GenBank/DDBJ whole genome shotgun (WGS) entry which is preliminary data.</text>
</comment>
<keyword evidence="18" id="KW-1185">Reference proteome</keyword>
<keyword evidence="4" id="KW-0597">Phosphoprotein</keyword>
<dbReference type="AlphaFoldDB" id="A0A507ATT9"/>
<proteinExistence type="predicted"/>
<feature type="region of interest" description="Disordered" evidence="15">
    <location>
        <begin position="1"/>
        <end position="67"/>
    </location>
</feature>
<organism evidence="17 18">
    <name type="scientific">Thyridium curvatum</name>
    <dbReference type="NCBI Taxonomy" id="1093900"/>
    <lineage>
        <taxon>Eukaryota</taxon>
        <taxon>Fungi</taxon>
        <taxon>Dikarya</taxon>
        <taxon>Ascomycota</taxon>
        <taxon>Pezizomycotina</taxon>
        <taxon>Sordariomycetes</taxon>
        <taxon>Sordariomycetidae</taxon>
        <taxon>Thyridiales</taxon>
        <taxon>Thyridiaceae</taxon>
        <taxon>Thyridium</taxon>
    </lineage>
</organism>
<evidence type="ECO:0000256" key="7">
    <source>
        <dbReference type="ARBA" id="ARBA00022801"/>
    </source>
</evidence>
<dbReference type="EMBL" id="SKBQ01000089">
    <property type="protein sequence ID" value="TPX07630.1"/>
    <property type="molecule type" value="Genomic_DNA"/>
</dbReference>
<evidence type="ECO:0000259" key="16">
    <source>
        <dbReference type="Pfam" id="PF01764"/>
    </source>
</evidence>
<keyword evidence="9" id="KW-0442">Lipid degradation</keyword>
<dbReference type="InParanoid" id="A0A507ATT9"/>
<feature type="compositionally biased region" description="Basic and acidic residues" evidence="15">
    <location>
        <begin position="546"/>
        <end position="580"/>
    </location>
</feature>
<dbReference type="GO" id="GO:0005886">
    <property type="term" value="C:plasma membrane"/>
    <property type="evidence" value="ECO:0007669"/>
    <property type="project" value="UniProtKB-SubCell"/>
</dbReference>
<keyword evidence="3" id="KW-1003">Cell membrane</keyword>
<feature type="compositionally biased region" description="Polar residues" evidence="15">
    <location>
        <begin position="499"/>
        <end position="530"/>
    </location>
</feature>
<evidence type="ECO:0000256" key="13">
    <source>
        <dbReference type="ARBA" id="ARBA00024531"/>
    </source>
</evidence>
<feature type="region of interest" description="Disordered" evidence="15">
    <location>
        <begin position="448"/>
        <end position="767"/>
    </location>
</feature>
<dbReference type="GO" id="GO:0046340">
    <property type="term" value="P:diacylglycerol catabolic process"/>
    <property type="evidence" value="ECO:0007669"/>
    <property type="project" value="TreeGrafter"/>
</dbReference>
<dbReference type="Gene3D" id="3.40.50.1820">
    <property type="entry name" value="alpha/beta hydrolase"/>
    <property type="match status" value="1"/>
</dbReference>
<dbReference type="OrthoDB" id="438440at2759"/>
<dbReference type="EC" id="3.1.1.116" evidence="14"/>
<evidence type="ECO:0000256" key="10">
    <source>
        <dbReference type="ARBA" id="ARBA00022989"/>
    </source>
</evidence>
<evidence type="ECO:0000256" key="5">
    <source>
        <dbReference type="ARBA" id="ARBA00022692"/>
    </source>
</evidence>
<feature type="compositionally biased region" description="Polar residues" evidence="15">
    <location>
        <begin position="592"/>
        <end position="614"/>
    </location>
</feature>
<reference evidence="17 18" key="1">
    <citation type="submission" date="2019-06" db="EMBL/GenBank/DDBJ databases">
        <title>Draft genome sequence of the filamentous fungus Phialemoniopsis curvata isolated from diesel fuel.</title>
        <authorList>
            <person name="Varaljay V.A."/>
            <person name="Lyon W.J."/>
            <person name="Crouch A.L."/>
            <person name="Drake C.E."/>
            <person name="Hollomon J.M."/>
            <person name="Nadeau L.J."/>
            <person name="Nunn H.S."/>
            <person name="Stevenson B.S."/>
            <person name="Bojanowski C.L."/>
            <person name="Crookes-Goodson W.J."/>
        </authorList>
    </citation>
    <scope>NUCLEOTIDE SEQUENCE [LARGE SCALE GENOMIC DNA]</scope>
    <source>
        <strain evidence="17 18">D216</strain>
    </source>
</reference>
<evidence type="ECO:0000256" key="11">
    <source>
        <dbReference type="ARBA" id="ARBA00023098"/>
    </source>
</evidence>
<dbReference type="GO" id="GO:0046872">
    <property type="term" value="F:metal ion binding"/>
    <property type="evidence" value="ECO:0007669"/>
    <property type="project" value="UniProtKB-KW"/>
</dbReference>
<keyword evidence="5" id="KW-0812">Transmembrane</keyword>
<keyword evidence="10" id="KW-1133">Transmembrane helix</keyword>
<dbReference type="GeneID" id="41978176"/>
<feature type="compositionally biased region" description="Low complexity" evidence="15">
    <location>
        <begin position="615"/>
        <end position="629"/>
    </location>
</feature>
<evidence type="ECO:0000256" key="9">
    <source>
        <dbReference type="ARBA" id="ARBA00022963"/>
    </source>
</evidence>
<evidence type="ECO:0000256" key="3">
    <source>
        <dbReference type="ARBA" id="ARBA00022475"/>
    </source>
</evidence>
<dbReference type="Pfam" id="PF01764">
    <property type="entry name" value="Lipase_3"/>
    <property type="match status" value="1"/>
</dbReference>
<evidence type="ECO:0000256" key="15">
    <source>
        <dbReference type="SAM" id="MobiDB-lite"/>
    </source>
</evidence>
<evidence type="ECO:0000256" key="6">
    <source>
        <dbReference type="ARBA" id="ARBA00022723"/>
    </source>
</evidence>
<evidence type="ECO:0000313" key="18">
    <source>
        <dbReference type="Proteomes" id="UP000319257"/>
    </source>
</evidence>
<evidence type="ECO:0000256" key="12">
    <source>
        <dbReference type="ARBA" id="ARBA00023136"/>
    </source>
</evidence>
<feature type="domain" description="Fungal lipase-type" evidence="16">
    <location>
        <begin position="940"/>
        <end position="1094"/>
    </location>
</feature>
<feature type="compositionally biased region" description="Basic and acidic residues" evidence="15">
    <location>
        <begin position="1"/>
        <end position="17"/>
    </location>
</feature>
<dbReference type="CDD" id="cd00519">
    <property type="entry name" value="Lipase_3"/>
    <property type="match status" value="1"/>
</dbReference>
<keyword evidence="12" id="KW-0472">Membrane</keyword>
<comment type="subcellular location">
    <subcellularLocation>
        <location evidence="2">Cell membrane</location>
        <topology evidence="2">Multi-pass membrane protein</topology>
    </subcellularLocation>
</comment>
<comment type="catalytic activity">
    <reaction evidence="13">
        <text>a 1,2-diacyl-sn-glycerol + H2O = a 2-acylglycerol + a fatty acid + H(+)</text>
        <dbReference type="Rhea" id="RHEA:33275"/>
        <dbReference type="ChEBI" id="CHEBI:15377"/>
        <dbReference type="ChEBI" id="CHEBI:15378"/>
        <dbReference type="ChEBI" id="CHEBI:17389"/>
        <dbReference type="ChEBI" id="CHEBI:17815"/>
        <dbReference type="ChEBI" id="CHEBI:28868"/>
        <dbReference type="EC" id="3.1.1.116"/>
    </reaction>
    <physiologicalReaction direction="left-to-right" evidence="13">
        <dbReference type="Rhea" id="RHEA:33276"/>
    </physiologicalReaction>
</comment>
<evidence type="ECO:0000256" key="8">
    <source>
        <dbReference type="ARBA" id="ARBA00022837"/>
    </source>
</evidence>
<gene>
    <name evidence="17" type="ORF">E0L32_010729</name>
</gene>